<evidence type="ECO:0000259" key="1">
    <source>
        <dbReference type="SMART" id="SM00331"/>
    </source>
</evidence>
<dbReference type="KEGG" id="mmor:MMOR_03460"/>
<dbReference type="AlphaFoldDB" id="A0AAD1H6A9"/>
<protein>
    <submittedName>
        <fullName evidence="2">Stage II sporulation protein E</fullName>
    </submittedName>
</protein>
<proteinExistence type="predicted"/>
<dbReference type="Proteomes" id="UP000466681">
    <property type="component" value="Chromosome"/>
</dbReference>
<name>A0AAD1H6A9_9MYCO</name>
<dbReference type="PANTHER" id="PTHR35801:SF1">
    <property type="entry name" value="PHOSPHOSERINE PHOSPHATASE RSBX"/>
    <property type="match status" value="1"/>
</dbReference>
<dbReference type="Pfam" id="PF07228">
    <property type="entry name" value="SpoIIE"/>
    <property type="match status" value="1"/>
</dbReference>
<dbReference type="RefSeq" id="WP_083151858.1">
    <property type="nucleotide sequence ID" value="NZ_AP022560.1"/>
</dbReference>
<accession>A0AAD1H6A9</accession>
<dbReference type="Gene3D" id="3.60.40.10">
    <property type="entry name" value="PPM-type phosphatase domain"/>
    <property type="match status" value="1"/>
</dbReference>
<keyword evidence="3" id="KW-1185">Reference proteome</keyword>
<reference evidence="2 3" key="1">
    <citation type="journal article" date="2019" name="Emerg. Microbes Infect.">
        <title>Comprehensive subspecies identification of 175 nontuberculous mycobacteria species based on 7547 genomic profiles.</title>
        <authorList>
            <person name="Matsumoto Y."/>
            <person name="Kinjo T."/>
            <person name="Motooka D."/>
            <person name="Nabeya D."/>
            <person name="Jung N."/>
            <person name="Uechi K."/>
            <person name="Horii T."/>
            <person name="Iida T."/>
            <person name="Fujita J."/>
            <person name="Nakamura S."/>
        </authorList>
    </citation>
    <scope>NUCLEOTIDE SEQUENCE [LARGE SCALE GENOMIC DNA]</scope>
    <source>
        <strain evidence="2 3">JCM 6375</strain>
    </source>
</reference>
<dbReference type="SUPFAM" id="SSF81606">
    <property type="entry name" value="PP2C-like"/>
    <property type="match status" value="1"/>
</dbReference>
<dbReference type="SMART" id="SM00331">
    <property type="entry name" value="PP2C_SIG"/>
    <property type="match status" value="1"/>
</dbReference>
<dbReference type="PANTHER" id="PTHR35801">
    <property type="entry name" value="PHOSPHOSERINE PHOSPHATASE RSBX"/>
    <property type="match status" value="1"/>
</dbReference>
<evidence type="ECO:0000313" key="2">
    <source>
        <dbReference type="EMBL" id="BBW99409.1"/>
    </source>
</evidence>
<dbReference type="InterPro" id="IPR036457">
    <property type="entry name" value="PPM-type-like_dom_sf"/>
</dbReference>
<sequence>MIRHGRFGPIEWAAVRRPHPGEDVCGDHPIAVDVGGAAALFGVIDGLGHGEGAAKAAQRAAEVVDEHRSEPLDAVMERCHLALTETRGVAMTLARMDFDTGTMSWIGVGNVAADVVAKHPTGVEVRSSALLAGGIIGYRMPPTLPSHQVPITPGDLLVISSDGIAQHHLDSIDFAANALTIAEELVDRYGRENDDALVLTARHRGAP</sequence>
<gene>
    <name evidence="2" type="ORF">MMOR_03460</name>
</gene>
<organism evidence="2 3">
    <name type="scientific">Mycolicibacterium moriokaense</name>
    <dbReference type="NCBI Taxonomy" id="39691"/>
    <lineage>
        <taxon>Bacteria</taxon>
        <taxon>Bacillati</taxon>
        <taxon>Actinomycetota</taxon>
        <taxon>Actinomycetes</taxon>
        <taxon>Mycobacteriales</taxon>
        <taxon>Mycobacteriaceae</taxon>
        <taxon>Mycolicibacterium</taxon>
    </lineage>
</organism>
<dbReference type="EMBL" id="AP022560">
    <property type="protein sequence ID" value="BBW99409.1"/>
    <property type="molecule type" value="Genomic_DNA"/>
</dbReference>
<evidence type="ECO:0000313" key="3">
    <source>
        <dbReference type="Proteomes" id="UP000466681"/>
    </source>
</evidence>
<dbReference type="InterPro" id="IPR039248">
    <property type="entry name" value="Ptase_RsbX"/>
</dbReference>
<dbReference type="InterPro" id="IPR001932">
    <property type="entry name" value="PPM-type_phosphatase-like_dom"/>
</dbReference>
<feature type="domain" description="PPM-type phosphatase" evidence="1">
    <location>
        <begin position="7"/>
        <end position="203"/>
    </location>
</feature>